<gene>
    <name evidence="3" type="ORF">F7D57_00950</name>
    <name evidence="2" type="ORF">F7D95_11550</name>
</gene>
<name>A0AA90UGX0_9BACT</name>
<keyword evidence="1" id="KW-0812">Transmembrane</keyword>
<feature type="transmembrane region" description="Helical" evidence="1">
    <location>
        <begin position="50"/>
        <end position="67"/>
    </location>
</feature>
<comment type="caution">
    <text evidence="2">The sequence shown here is derived from an EMBL/GenBank/DDBJ whole genome shotgun (WGS) entry which is preliminary data.</text>
</comment>
<dbReference type="EMBL" id="VZBP01000013">
    <property type="protein sequence ID" value="MQO08311.1"/>
    <property type="molecule type" value="Genomic_DNA"/>
</dbReference>
<reference evidence="2" key="2">
    <citation type="submission" date="2022-12" db="EMBL/GenBank/DDBJ databases">
        <title>Distinct polysaccharide growth profiles of human intestinal Prevotella copri isolates.</title>
        <authorList>
            <person name="Fehlner-Peach H."/>
            <person name="Magnabosco C."/>
            <person name="Raghavan V."/>
            <person name="Scher J.U."/>
            <person name="Tett A."/>
            <person name="Cox L.M."/>
            <person name="Gottsegen C."/>
            <person name="Watters A."/>
            <person name="Wiltshire- Gordon J.D."/>
            <person name="Segata N."/>
            <person name="Bonneau R."/>
            <person name="Littman D.R."/>
        </authorList>
    </citation>
    <scope>NUCLEOTIDE SEQUENCE</scope>
    <source>
        <strain evidence="4">iA624</strain>
        <strain evidence="2">IAQ1179</strain>
    </source>
</reference>
<dbReference type="RefSeq" id="WP_119249369.1">
    <property type="nucleotide sequence ID" value="NZ_JAQDGK010000003.1"/>
</dbReference>
<evidence type="ECO:0000313" key="3">
    <source>
        <dbReference type="EMBL" id="MQO08311.1"/>
    </source>
</evidence>
<organism evidence="2 5">
    <name type="scientific">Segatella copri</name>
    <dbReference type="NCBI Taxonomy" id="165179"/>
    <lineage>
        <taxon>Bacteria</taxon>
        <taxon>Pseudomonadati</taxon>
        <taxon>Bacteroidota</taxon>
        <taxon>Bacteroidia</taxon>
        <taxon>Bacteroidales</taxon>
        <taxon>Prevotellaceae</taxon>
        <taxon>Segatella</taxon>
    </lineage>
</organism>
<dbReference type="Proteomes" id="UP000405805">
    <property type="component" value="Unassembled WGS sequence"/>
</dbReference>
<dbReference type="Proteomes" id="UP000442105">
    <property type="component" value="Unassembled WGS sequence"/>
</dbReference>
<accession>A0AA90UGX0</accession>
<sequence length="73" mass="7883">MGSRDEKDKTKVRKEKLAGYFYNLSQLIFTGTGVGGVLPFLQGTASSGDISVLVFGAVATIVCAYFANRILKY</sequence>
<reference evidence="5" key="1">
    <citation type="submission" date="2019-09" db="EMBL/GenBank/DDBJ databases">
        <title>Distinct polysaccharide growth profiles of human intestinal Prevotella copri isolates.</title>
        <authorList>
            <person name="Fehlner-Peach H."/>
            <person name="Magnabosco C."/>
            <person name="Raghavan V."/>
            <person name="Scher J.U."/>
            <person name="Tett A."/>
            <person name="Cox L.M."/>
            <person name="Gottsegen C."/>
            <person name="Watters A."/>
            <person name="Wiltshire- Gordon J.D."/>
            <person name="Segata N."/>
            <person name="Bonneau R."/>
            <person name="Littman D.R."/>
        </authorList>
    </citation>
    <scope>NUCLEOTIDE SEQUENCE [LARGE SCALE GENOMIC DNA]</scope>
    <source>
        <strain evidence="3">IA624</strain>
        <strain evidence="5">iAQ1179</strain>
    </source>
</reference>
<dbReference type="AlphaFoldDB" id="A0AA90UGX0"/>
<keyword evidence="1" id="KW-0472">Membrane</keyword>
<feature type="transmembrane region" description="Helical" evidence="1">
    <location>
        <begin position="20"/>
        <end position="38"/>
    </location>
</feature>
<evidence type="ECO:0000313" key="5">
    <source>
        <dbReference type="Proteomes" id="UP000442105"/>
    </source>
</evidence>
<dbReference type="EMBL" id="VZCW01000302">
    <property type="protein sequence ID" value="MQN13419.1"/>
    <property type="molecule type" value="Genomic_DNA"/>
</dbReference>
<evidence type="ECO:0000256" key="1">
    <source>
        <dbReference type="SAM" id="Phobius"/>
    </source>
</evidence>
<evidence type="ECO:0000313" key="4">
    <source>
        <dbReference type="Proteomes" id="UP000405805"/>
    </source>
</evidence>
<protein>
    <submittedName>
        <fullName evidence="2">Uncharacterized protein</fullName>
    </submittedName>
</protein>
<proteinExistence type="predicted"/>
<evidence type="ECO:0000313" key="2">
    <source>
        <dbReference type="EMBL" id="MQN13419.1"/>
    </source>
</evidence>
<keyword evidence="1" id="KW-1133">Transmembrane helix</keyword>